<dbReference type="RefSeq" id="WP_316973738.1">
    <property type="nucleotide sequence ID" value="NZ_JAWIIJ010000006.1"/>
</dbReference>
<dbReference type="PANTHER" id="PTHR30273:SF2">
    <property type="entry name" value="PROTEIN FECR"/>
    <property type="match status" value="1"/>
</dbReference>
<keyword evidence="5" id="KW-1185">Reference proteome</keyword>
<evidence type="ECO:0000313" key="4">
    <source>
        <dbReference type="EMBL" id="MDV2079113.1"/>
    </source>
</evidence>
<protein>
    <submittedName>
        <fullName evidence="4">DUF4880 domain-containing protein</fullName>
    </submittedName>
</protein>
<dbReference type="Gene3D" id="2.60.120.1440">
    <property type="match status" value="1"/>
</dbReference>
<reference evidence="4 5" key="1">
    <citation type="submission" date="2023-10" db="EMBL/GenBank/DDBJ databases">
        <title>Characteristics and mechanism of a salt-tolerant marine origin heterotrophic nitrifying- aerobic denitrifying bacteria Marinobacter xestospongiae HN1.</title>
        <authorList>
            <person name="Qi R."/>
        </authorList>
    </citation>
    <scope>NUCLEOTIDE SEQUENCE [LARGE SCALE GENOMIC DNA]</scope>
    <source>
        <strain evidence="4 5">HN1</strain>
    </source>
</reference>
<dbReference type="Pfam" id="PF16220">
    <property type="entry name" value="DUF4880"/>
    <property type="match status" value="1"/>
</dbReference>
<dbReference type="InterPro" id="IPR019546">
    <property type="entry name" value="TAT_signal_bac_arc"/>
</dbReference>
<dbReference type="InterPro" id="IPR012373">
    <property type="entry name" value="Ferrdict_sens_TM"/>
</dbReference>
<dbReference type="Pfam" id="PF04773">
    <property type="entry name" value="FecR"/>
    <property type="match status" value="1"/>
</dbReference>
<keyword evidence="1" id="KW-0732">Signal</keyword>
<evidence type="ECO:0000313" key="5">
    <source>
        <dbReference type="Proteomes" id="UP001269819"/>
    </source>
</evidence>
<feature type="domain" description="FecR N-terminal" evidence="3">
    <location>
        <begin position="14"/>
        <end position="56"/>
    </location>
</feature>
<sequence length="320" mass="35361">MHHGDGVIDRDVAREAAQWLSLLFSGEATAQDEADCLRWRQADPRHEQAWSKAEAVRQKLGLMPKPVAHATLGRPRLQRRDALKALAVMAAAGGLGYQVTEREWWRHLEPGYLTAGHGEQRQLRLPNGIQVHLNTNSRAVLEEHDTSPTLRLLAGELVVETKTGGDEQAFLLATPQGTIRPQSACRLHVRVVDSQHCRLNMLTGTATLAPGQSSSVISADPGVRYDYNANGLLQQAPVQPYADAWTRGVLVADNLRLDEFVAELQRYRRGYVRLAPGIAHLRISGAFQLARLDHTLTALPQTLPVQVRQLTSLLTFIEAA</sequence>
<dbReference type="InterPro" id="IPR006860">
    <property type="entry name" value="FecR"/>
</dbReference>
<comment type="caution">
    <text evidence="4">The sequence shown here is derived from an EMBL/GenBank/DDBJ whole genome shotgun (WGS) entry which is preliminary data.</text>
</comment>
<evidence type="ECO:0000259" key="3">
    <source>
        <dbReference type="Pfam" id="PF16220"/>
    </source>
</evidence>
<proteinExistence type="predicted"/>
<dbReference type="Proteomes" id="UP001269819">
    <property type="component" value="Unassembled WGS sequence"/>
</dbReference>
<evidence type="ECO:0000256" key="1">
    <source>
        <dbReference type="ARBA" id="ARBA00022729"/>
    </source>
</evidence>
<dbReference type="EMBL" id="JAWIIJ010000006">
    <property type="protein sequence ID" value="MDV2079113.1"/>
    <property type="molecule type" value="Genomic_DNA"/>
</dbReference>
<organism evidence="4 5">
    <name type="scientific">Marinobacter xestospongiae</name>
    <dbReference type="NCBI Taxonomy" id="994319"/>
    <lineage>
        <taxon>Bacteria</taxon>
        <taxon>Pseudomonadati</taxon>
        <taxon>Pseudomonadota</taxon>
        <taxon>Gammaproteobacteria</taxon>
        <taxon>Pseudomonadales</taxon>
        <taxon>Marinobacteraceae</taxon>
        <taxon>Marinobacter</taxon>
    </lineage>
</organism>
<dbReference type="PIRSF" id="PIRSF018266">
    <property type="entry name" value="FecR"/>
    <property type="match status" value="1"/>
</dbReference>
<dbReference type="NCBIfam" id="TIGR01409">
    <property type="entry name" value="TAT_signal_seq"/>
    <property type="match status" value="1"/>
</dbReference>
<accession>A0ABU3VXU9</accession>
<feature type="domain" description="FecR protein" evidence="2">
    <location>
        <begin position="114"/>
        <end position="205"/>
    </location>
</feature>
<evidence type="ECO:0000259" key="2">
    <source>
        <dbReference type="Pfam" id="PF04773"/>
    </source>
</evidence>
<gene>
    <name evidence="4" type="ORF">RYS15_10460</name>
</gene>
<name>A0ABU3VXU9_9GAMM</name>
<dbReference type="InterPro" id="IPR032623">
    <property type="entry name" value="FecR_N"/>
</dbReference>
<dbReference type="PANTHER" id="PTHR30273">
    <property type="entry name" value="PERIPLASMIC SIGNAL SENSOR AND SIGMA FACTOR ACTIVATOR FECR-RELATED"/>
    <property type="match status" value="1"/>
</dbReference>